<dbReference type="InterPro" id="IPR034660">
    <property type="entry name" value="DinB/YfiT-like"/>
</dbReference>
<dbReference type="SUPFAM" id="SSF109854">
    <property type="entry name" value="DinB/YfiT-like putative metalloenzymes"/>
    <property type="match status" value="1"/>
</dbReference>
<protein>
    <submittedName>
        <fullName evidence="3">Maleylpyruvate isomerase family mycothiol-dependent enzyme</fullName>
    </submittedName>
</protein>
<dbReference type="Gene3D" id="1.20.120.450">
    <property type="entry name" value="dinb family like domain"/>
    <property type="match status" value="1"/>
</dbReference>
<dbReference type="EMBL" id="JAJFZT010000003">
    <property type="protein sequence ID" value="MCC3272212.1"/>
    <property type="molecule type" value="Genomic_DNA"/>
</dbReference>
<accession>A0A9X1M802</accession>
<dbReference type="EMBL" id="CP094984">
    <property type="protein sequence ID" value="UON91918.1"/>
    <property type="molecule type" value="Genomic_DNA"/>
</dbReference>
<dbReference type="RefSeq" id="WP_227928310.1">
    <property type="nucleotide sequence ID" value="NZ_CP094984.1"/>
</dbReference>
<evidence type="ECO:0000313" key="3">
    <source>
        <dbReference type="EMBL" id="MCC3272212.1"/>
    </source>
</evidence>
<dbReference type="Proteomes" id="UP000829758">
    <property type="component" value="Chromosome"/>
</dbReference>
<dbReference type="AlphaFoldDB" id="A0A9X1M802"/>
<evidence type="ECO:0000313" key="6">
    <source>
        <dbReference type="Proteomes" id="UP001155145"/>
    </source>
</evidence>
<feature type="domain" description="Mycothiol-dependent maleylpyruvate isomerase metal-binding" evidence="2">
    <location>
        <begin position="17"/>
        <end position="150"/>
    </location>
</feature>
<dbReference type="GO" id="GO:0046872">
    <property type="term" value="F:metal ion binding"/>
    <property type="evidence" value="ECO:0007669"/>
    <property type="project" value="InterPro"/>
</dbReference>
<feature type="region of interest" description="Disordered" evidence="1">
    <location>
        <begin position="72"/>
        <end position="92"/>
    </location>
</feature>
<reference evidence="3" key="1">
    <citation type="submission" date="2021-10" db="EMBL/GenBank/DDBJ databases">
        <title>Novel species in genus Arthrobacter.</title>
        <authorList>
            <person name="Liu Y."/>
        </authorList>
    </citation>
    <scope>NUCLEOTIDE SEQUENCE</scope>
    <source>
        <strain evidence="5">zg-Y462</strain>
        <strain evidence="3">Zg-Y462</strain>
    </source>
</reference>
<evidence type="ECO:0000259" key="2">
    <source>
        <dbReference type="Pfam" id="PF11716"/>
    </source>
</evidence>
<dbReference type="NCBIfam" id="TIGR03083">
    <property type="entry name" value="maleylpyruvate isomerase family mycothiol-dependent enzyme"/>
    <property type="match status" value="1"/>
</dbReference>
<dbReference type="GO" id="GO:0016853">
    <property type="term" value="F:isomerase activity"/>
    <property type="evidence" value="ECO:0007669"/>
    <property type="project" value="UniProtKB-KW"/>
</dbReference>
<gene>
    <name evidence="3" type="ORF">LJ755_05635</name>
    <name evidence="4" type="ORF">MUK71_15280</name>
</gene>
<dbReference type="Pfam" id="PF11716">
    <property type="entry name" value="MDMPI_N"/>
    <property type="match status" value="1"/>
</dbReference>
<proteinExistence type="predicted"/>
<name>A0A9X1M802_9MICC</name>
<dbReference type="InterPro" id="IPR024344">
    <property type="entry name" value="MDMPI_metal-binding"/>
</dbReference>
<dbReference type="Proteomes" id="UP001155145">
    <property type="component" value="Unassembled WGS sequence"/>
</dbReference>
<keyword evidence="5" id="KW-1185">Reference proteome</keyword>
<evidence type="ECO:0000313" key="4">
    <source>
        <dbReference type="EMBL" id="UON91918.1"/>
    </source>
</evidence>
<evidence type="ECO:0000256" key="1">
    <source>
        <dbReference type="SAM" id="MobiDB-lite"/>
    </source>
</evidence>
<sequence>MTLDSNPGRAAELCIEAQERLMRSVSGLADNDVRAPSLLPGWTVGHVLTHLARNADGIGRRLSGALEGLDLPKYPGGTAQREDEIEAGSGRSAPEIISDLAASQKALEAVLTRYGEAGFPNGHFLGGEHYGVVECPAHRLREVEMHHADLGLGYGPEDWPEEYVAWDLPVLLATVPERLTTAADRQTFMAWLAGRGPLDAAPTLAPW</sequence>
<dbReference type="InterPro" id="IPR017517">
    <property type="entry name" value="Maleyloyr_isom"/>
</dbReference>
<organism evidence="3 6">
    <name type="scientific">Arthrobacter zhangbolii</name>
    <dbReference type="NCBI Taxonomy" id="2886936"/>
    <lineage>
        <taxon>Bacteria</taxon>
        <taxon>Bacillati</taxon>
        <taxon>Actinomycetota</taxon>
        <taxon>Actinomycetes</taxon>
        <taxon>Micrococcales</taxon>
        <taxon>Micrococcaceae</taxon>
        <taxon>Arthrobacter</taxon>
    </lineage>
</organism>
<evidence type="ECO:0000313" key="5">
    <source>
        <dbReference type="Proteomes" id="UP000829758"/>
    </source>
</evidence>
<keyword evidence="3" id="KW-0413">Isomerase</keyword>